<dbReference type="Gene3D" id="2.40.170.20">
    <property type="entry name" value="TonB-dependent receptor, beta-barrel domain"/>
    <property type="match status" value="1"/>
</dbReference>
<protein>
    <submittedName>
        <fullName evidence="12">TonB-dependent receptor</fullName>
    </submittedName>
</protein>
<dbReference type="PANTHER" id="PTHR30069">
    <property type="entry name" value="TONB-DEPENDENT OUTER MEMBRANE RECEPTOR"/>
    <property type="match status" value="1"/>
</dbReference>
<keyword evidence="9" id="KW-0998">Cell outer membrane</keyword>
<gene>
    <name evidence="12" type="ORF">DDZ16_11625</name>
</gene>
<feature type="domain" description="TonB-dependent receptor-like beta-barrel" evidence="11">
    <location>
        <begin position="288"/>
        <end position="735"/>
    </location>
</feature>
<dbReference type="GO" id="GO:0044718">
    <property type="term" value="P:siderophore transmembrane transport"/>
    <property type="evidence" value="ECO:0007669"/>
    <property type="project" value="TreeGrafter"/>
</dbReference>
<evidence type="ECO:0000256" key="9">
    <source>
        <dbReference type="ARBA" id="ARBA00023237"/>
    </source>
</evidence>
<dbReference type="InterPro" id="IPR000531">
    <property type="entry name" value="Beta-barrel_TonB"/>
</dbReference>
<keyword evidence="3" id="KW-1134">Transmembrane beta strand</keyword>
<evidence type="ECO:0000313" key="12">
    <source>
        <dbReference type="EMBL" id="PWD99321.1"/>
    </source>
</evidence>
<evidence type="ECO:0000256" key="6">
    <source>
        <dbReference type="ARBA" id="ARBA00023077"/>
    </source>
</evidence>
<dbReference type="SUPFAM" id="SSF49464">
    <property type="entry name" value="Carboxypeptidase regulatory domain-like"/>
    <property type="match status" value="1"/>
</dbReference>
<feature type="chain" id="PRO_5015452890" evidence="10">
    <location>
        <begin position="24"/>
        <end position="778"/>
    </location>
</feature>
<keyword evidence="5 10" id="KW-0732">Signal</keyword>
<dbReference type="EMBL" id="QEWP01000008">
    <property type="protein sequence ID" value="PWD99321.1"/>
    <property type="molecule type" value="Genomic_DNA"/>
</dbReference>
<keyword evidence="4" id="KW-0812">Transmembrane</keyword>
<evidence type="ECO:0000256" key="10">
    <source>
        <dbReference type="SAM" id="SignalP"/>
    </source>
</evidence>
<comment type="subcellular location">
    <subcellularLocation>
        <location evidence="1">Cell outer membrane</location>
        <topology evidence="1">Multi-pass membrane protein</topology>
    </subcellularLocation>
</comment>
<dbReference type="Proteomes" id="UP000244956">
    <property type="component" value="Unassembled WGS sequence"/>
</dbReference>
<dbReference type="Pfam" id="PF00593">
    <property type="entry name" value="TonB_dep_Rec_b-barrel"/>
    <property type="match status" value="1"/>
</dbReference>
<evidence type="ECO:0000256" key="4">
    <source>
        <dbReference type="ARBA" id="ARBA00022692"/>
    </source>
</evidence>
<keyword evidence="2" id="KW-0813">Transport</keyword>
<dbReference type="AlphaFoldDB" id="A0A2U2B8A7"/>
<keyword evidence="8 12" id="KW-0675">Receptor</keyword>
<evidence type="ECO:0000256" key="7">
    <source>
        <dbReference type="ARBA" id="ARBA00023136"/>
    </source>
</evidence>
<evidence type="ECO:0000256" key="5">
    <source>
        <dbReference type="ARBA" id="ARBA00022729"/>
    </source>
</evidence>
<dbReference type="SUPFAM" id="SSF56935">
    <property type="entry name" value="Porins"/>
    <property type="match status" value="1"/>
</dbReference>
<evidence type="ECO:0000259" key="11">
    <source>
        <dbReference type="Pfam" id="PF00593"/>
    </source>
</evidence>
<keyword evidence="13" id="KW-1185">Reference proteome</keyword>
<dbReference type="OrthoDB" id="1109243at2"/>
<dbReference type="InterPro" id="IPR008969">
    <property type="entry name" value="CarboxyPept-like_regulatory"/>
</dbReference>
<dbReference type="PANTHER" id="PTHR30069:SF29">
    <property type="entry name" value="HEMOGLOBIN AND HEMOGLOBIN-HAPTOGLOBIN-BINDING PROTEIN 1-RELATED"/>
    <property type="match status" value="1"/>
</dbReference>
<sequence>MKSFFHISLTTGLAFLLPFLAGAQDHCLRGRVVEAESGNPVQDAHIWESVGETGTVTDSVGFFKICSERPGQSMIFVSHTTYKDTSVVIQMDSPDIAVIELRTKEFLADEVRITGRDGSYANKVVPGQSQLKSSELFNLPSVMGEADVVRGLQQMTGIQSVSEGIGGIYVRGGGPGQNRVALDDMELMNPVHLMGVYSVFNPLTTKRADVFKGHAPASVRSGLSSSILVTSKDPLLEESQINGALGNLAANLTFSWRSKNQKLGITAGFRRSYLELYRSVSSLFISEEDNYFKRSFYRFYDFNGKMAFKPWPNTRFLLTWYLGADDFSIDNDEIGYNAGTNYGNRAVAFKWNQRLGSGQSFSSTLSYSGAWSDFDGEIIDNDLWFKSWHERFSFKNQWLIEGSDHMVKFGADAYLYNTKPQDMELIMPDDTTQTEDRFKNAALSVFLEDTYDVTPDFSVYAGLRGFYYMVLGPYSYSASGRSISIDDGNWLEGDFYWSPSVSLSYTPDLNQEFRLAWSRNVQFMHLAALSSMPLPNDIWMMASPRLKPQKSHQFSIEYNRQWPSFSFTTGAFARWMENQLIFNVNVDGREMNFEDHFYHGKGRAYGLEFSLQKVRGDLQGALNYTLSRSERAFPEIFNGEWFNEKFDRTHDLSLQASYELNEKWTINANWIYATGNNMTLPSGRMWMMGTIMNDYDGYNNFRLPPYHRLDLSARLRLTSDVFKESVLDFSIVNVYNRANPYFVFYKVIRGDSNYDIDINIAQVSLFPVMPSVSWKFKF</sequence>
<comment type="caution">
    <text evidence="12">The sequence shown here is derived from an EMBL/GenBank/DDBJ whole genome shotgun (WGS) entry which is preliminary data.</text>
</comment>
<dbReference type="GO" id="GO:0009279">
    <property type="term" value="C:cell outer membrane"/>
    <property type="evidence" value="ECO:0007669"/>
    <property type="project" value="UniProtKB-SubCell"/>
</dbReference>
<organism evidence="12 13">
    <name type="scientific">Marinilabilia rubra</name>
    <dbReference type="NCBI Taxonomy" id="2162893"/>
    <lineage>
        <taxon>Bacteria</taxon>
        <taxon>Pseudomonadati</taxon>
        <taxon>Bacteroidota</taxon>
        <taxon>Bacteroidia</taxon>
        <taxon>Marinilabiliales</taxon>
        <taxon>Marinilabiliaceae</taxon>
        <taxon>Marinilabilia</taxon>
    </lineage>
</organism>
<accession>A0A2U2B8A7</accession>
<evidence type="ECO:0000313" key="13">
    <source>
        <dbReference type="Proteomes" id="UP000244956"/>
    </source>
</evidence>
<evidence type="ECO:0000256" key="1">
    <source>
        <dbReference type="ARBA" id="ARBA00004571"/>
    </source>
</evidence>
<reference evidence="12 13" key="1">
    <citation type="submission" date="2018-05" db="EMBL/GenBank/DDBJ databases">
        <title>Marinilabilia rubrum sp. nov., isolated from saltern sediment.</title>
        <authorList>
            <person name="Zhang R."/>
        </authorList>
    </citation>
    <scope>NUCLEOTIDE SEQUENCE [LARGE SCALE GENOMIC DNA]</scope>
    <source>
        <strain evidence="12 13">WTE16</strain>
    </source>
</reference>
<evidence type="ECO:0000256" key="8">
    <source>
        <dbReference type="ARBA" id="ARBA00023170"/>
    </source>
</evidence>
<dbReference type="GO" id="GO:0015344">
    <property type="term" value="F:siderophore uptake transmembrane transporter activity"/>
    <property type="evidence" value="ECO:0007669"/>
    <property type="project" value="TreeGrafter"/>
</dbReference>
<keyword evidence="7" id="KW-0472">Membrane</keyword>
<evidence type="ECO:0000256" key="2">
    <source>
        <dbReference type="ARBA" id="ARBA00022448"/>
    </source>
</evidence>
<feature type="signal peptide" evidence="10">
    <location>
        <begin position="1"/>
        <end position="23"/>
    </location>
</feature>
<keyword evidence="6" id="KW-0798">TonB box</keyword>
<proteinExistence type="predicted"/>
<dbReference type="Pfam" id="PF13715">
    <property type="entry name" value="CarbopepD_reg_2"/>
    <property type="match status" value="1"/>
</dbReference>
<name>A0A2U2B8A7_9BACT</name>
<dbReference type="InterPro" id="IPR039426">
    <property type="entry name" value="TonB-dep_rcpt-like"/>
</dbReference>
<dbReference type="InterPro" id="IPR036942">
    <property type="entry name" value="Beta-barrel_TonB_sf"/>
</dbReference>
<evidence type="ECO:0000256" key="3">
    <source>
        <dbReference type="ARBA" id="ARBA00022452"/>
    </source>
</evidence>